<name>A0A4T3F1R0_9SPHN</name>
<evidence type="ECO:0000256" key="1">
    <source>
        <dbReference type="SAM" id="Phobius"/>
    </source>
</evidence>
<comment type="caution">
    <text evidence="2">The sequence shown here is derived from an EMBL/GenBank/DDBJ whole genome shotgun (WGS) entry which is preliminary data.</text>
</comment>
<proteinExistence type="predicted"/>
<dbReference type="Proteomes" id="UP000309389">
    <property type="component" value="Unassembled WGS sequence"/>
</dbReference>
<evidence type="ECO:0000313" key="3">
    <source>
        <dbReference type="Proteomes" id="UP000309389"/>
    </source>
</evidence>
<dbReference type="OrthoDB" id="7198805at2"/>
<keyword evidence="1" id="KW-1133">Transmembrane helix</keyword>
<keyword evidence="1" id="KW-0812">Transmembrane</keyword>
<organism evidence="2 3">
    <name type="scientific">Alteraurantiacibacter aquimixticola</name>
    <dbReference type="NCBI Taxonomy" id="2489173"/>
    <lineage>
        <taxon>Bacteria</taxon>
        <taxon>Pseudomonadati</taxon>
        <taxon>Pseudomonadota</taxon>
        <taxon>Alphaproteobacteria</taxon>
        <taxon>Sphingomonadales</taxon>
        <taxon>Erythrobacteraceae</taxon>
        <taxon>Alteraurantiacibacter</taxon>
    </lineage>
</organism>
<dbReference type="EMBL" id="SSHH01000001">
    <property type="protein sequence ID" value="TIX51096.1"/>
    <property type="molecule type" value="Genomic_DNA"/>
</dbReference>
<protein>
    <submittedName>
        <fullName evidence="2">DUF4350 domain-containing protein</fullName>
    </submittedName>
</protein>
<dbReference type="RefSeq" id="WP_136691684.1">
    <property type="nucleotide sequence ID" value="NZ_SSHH01000001.1"/>
</dbReference>
<gene>
    <name evidence="2" type="ORF">E5222_01010</name>
</gene>
<keyword evidence="3" id="KW-1185">Reference proteome</keyword>
<sequence length="433" mass="47253">MSRAANPFSPGKLVALVLVGASAFLLFLYAIGAGWTGGNREGMTAHANSNALNGFSGLVALMKRRGHDVSIATTREVQEDEVLLVLTPSFQTDAAELQEVMESRRYRGPTVVILPKWASAPLPEEARGEAPSDWVQVALGFSPFWFEQVEDFEPMALGQGGTASWSGFGLSGTLPDSEAMQAIVDVPNKELFPLVTDAEGDLLAGYWNRNGYHPELAEAGRITFSEEEEYDQDNALYPLVIVAEPDLMNNYGMADRTRALASVRLLELSMEGYDMPVAFDMTMPGLGSSENLLTLAFRPPFLAATLCLIAALFVVGWRAFRRFGPPVAEEEAFARGKTQLARNGAALIERTRRWHLLGAPYAAMVAGRIASALHIRETDRMEREAAIDAAMVARGLDAPLFSERAERLRDARGAAEMIRAASALQSLERTLKR</sequence>
<accession>A0A4T3F1R0</accession>
<keyword evidence="1" id="KW-0472">Membrane</keyword>
<evidence type="ECO:0000313" key="2">
    <source>
        <dbReference type="EMBL" id="TIX51096.1"/>
    </source>
</evidence>
<feature type="transmembrane region" description="Helical" evidence="1">
    <location>
        <begin position="301"/>
        <end position="320"/>
    </location>
</feature>
<reference evidence="2 3" key="1">
    <citation type="submission" date="2019-04" db="EMBL/GenBank/DDBJ databases">
        <title>Altererythrobacter aquimixticola sp. nov., isolated from sediment of junction between the ocean and a freshwater spring.</title>
        <authorList>
            <person name="Yoon J.-H."/>
        </authorList>
    </citation>
    <scope>NUCLEOTIDE SEQUENCE [LARGE SCALE GENOMIC DNA]</scope>
    <source>
        <strain evidence="2 3">SSKS-13</strain>
    </source>
</reference>
<dbReference type="AlphaFoldDB" id="A0A4T3F1R0"/>